<dbReference type="GO" id="GO:0046930">
    <property type="term" value="C:pore complex"/>
    <property type="evidence" value="ECO:0007669"/>
    <property type="project" value="UniProtKB-KW"/>
</dbReference>
<evidence type="ECO:0000313" key="13">
    <source>
        <dbReference type="EMBL" id="MCJ0762368.1"/>
    </source>
</evidence>
<dbReference type="InterPro" id="IPR033900">
    <property type="entry name" value="Gram_neg_porin_domain"/>
</dbReference>
<accession>A0A9X1VXJ2</accession>
<dbReference type="AlphaFoldDB" id="A0A9X1VXJ2"/>
<dbReference type="Pfam" id="PF13609">
    <property type="entry name" value="Porin_4"/>
    <property type="match status" value="1"/>
</dbReference>
<dbReference type="GO" id="GO:0009279">
    <property type="term" value="C:cell outer membrane"/>
    <property type="evidence" value="ECO:0007669"/>
    <property type="project" value="UniProtKB-SubCell"/>
</dbReference>
<dbReference type="Proteomes" id="UP001139447">
    <property type="component" value="Unassembled WGS sequence"/>
</dbReference>
<reference evidence="13" key="1">
    <citation type="submission" date="2022-03" db="EMBL/GenBank/DDBJ databases">
        <authorList>
            <person name="Woo C.Y."/>
        </authorList>
    </citation>
    <scope>NUCLEOTIDE SEQUENCE</scope>
    <source>
        <strain evidence="13">CYS-02</strain>
    </source>
</reference>
<dbReference type="Gene3D" id="2.40.160.10">
    <property type="entry name" value="Porin"/>
    <property type="match status" value="1"/>
</dbReference>
<dbReference type="InterPro" id="IPR050298">
    <property type="entry name" value="Gram-neg_bact_OMP"/>
</dbReference>
<evidence type="ECO:0000256" key="4">
    <source>
        <dbReference type="ARBA" id="ARBA00022452"/>
    </source>
</evidence>
<dbReference type="SUPFAM" id="SSF56935">
    <property type="entry name" value="Porins"/>
    <property type="match status" value="1"/>
</dbReference>
<dbReference type="GO" id="GO:0015288">
    <property type="term" value="F:porin activity"/>
    <property type="evidence" value="ECO:0007669"/>
    <property type="project" value="UniProtKB-KW"/>
</dbReference>
<proteinExistence type="predicted"/>
<keyword evidence="7" id="KW-0406">Ion transport</keyword>
<protein>
    <submittedName>
        <fullName evidence="13">Porin</fullName>
    </submittedName>
</protein>
<evidence type="ECO:0000256" key="1">
    <source>
        <dbReference type="ARBA" id="ARBA00004571"/>
    </source>
</evidence>
<evidence type="ECO:0000256" key="9">
    <source>
        <dbReference type="ARBA" id="ARBA00023136"/>
    </source>
</evidence>
<dbReference type="InterPro" id="IPR023614">
    <property type="entry name" value="Porin_dom_sf"/>
</dbReference>
<feature type="domain" description="Porin" evidence="12">
    <location>
        <begin position="7"/>
        <end position="363"/>
    </location>
</feature>
<evidence type="ECO:0000256" key="8">
    <source>
        <dbReference type="ARBA" id="ARBA00023114"/>
    </source>
</evidence>
<keyword evidence="10" id="KW-0998">Cell outer membrane</keyword>
<evidence type="ECO:0000256" key="11">
    <source>
        <dbReference type="SAM" id="SignalP"/>
    </source>
</evidence>
<keyword evidence="9" id="KW-0472">Membrane</keyword>
<evidence type="ECO:0000256" key="5">
    <source>
        <dbReference type="ARBA" id="ARBA00022692"/>
    </source>
</evidence>
<evidence type="ECO:0000256" key="3">
    <source>
        <dbReference type="ARBA" id="ARBA00022448"/>
    </source>
</evidence>
<organism evidence="13 14">
    <name type="scientific">Variovorax terrae</name>
    <dbReference type="NCBI Taxonomy" id="2923278"/>
    <lineage>
        <taxon>Bacteria</taxon>
        <taxon>Pseudomonadati</taxon>
        <taxon>Pseudomonadota</taxon>
        <taxon>Betaproteobacteria</taxon>
        <taxon>Burkholderiales</taxon>
        <taxon>Comamonadaceae</taxon>
        <taxon>Variovorax</taxon>
    </lineage>
</organism>
<name>A0A9X1VXJ2_9BURK</name>
<keyword evidence="6 11" id="KW-0732">Signal</keyword>
<keyword evidence="3" id="KW-0813">Transport</keyword>
<keyword evidence="4" id="KW-1134">Transmembrane beta strand</keyword>
<comment type="caution">
    <text evidence="13">The sequence shown here is derived from an EMBL/GenBank/DDBJ whole genome shotgun (WGS) entry which is preliminary data.</text>
</comment>
<keyword evidence="14" id="KW-1185">Reference proteome</keyword>
<gene>
    <name evidence="13" type="ORF">MMF98_04010</name>
</gene>
<dbReference type="GO" id="GO:0006811">
    <property type="term" value="P:monoatomic ion transport"/>
    <property type="evidence" value="ECO:0007669"/>
    <property type="project" value="UniProtKB-KW"/>
</dbReference>
<comment type="subcellular location">
    <subcellularLocation>
        <location evidence="1">Cell outer membrane</location>
        <topology evidence="1">Multi-pass membrane protein</topology>
    </subcellularLocation>
</comment>
<keyword evidence="8" id="KW-0626">Porin</keyword>
<dbReference type="PANTHER" id="PTHR34501">
    <property type="entry name" value="PROTEIN YDDL-RELATED"/>
    <property type="match status" value="1"/>
</dbReference>
<evidence type="ECO:0000259" key="12">
    <source>
        <dbReference type="Pfam" id="PF13609"/>
    </source>
</evidence>
<dbReference type="EMBL" id="JALGBI010000001">
    <property type="protein sequence ID" value="MCJ0762368.1"/>
    <property type="molecule type" value="Genomic_DNA"/>
</dbReference>
<evidence type="ECO:0000256" key="6">
    <source>
        <dbReference type="ARBA" id="ARBA00022729"/>
    </source>
</evidence>
<dbReference type="RefSeq" id="WP_243304558.1">
    <property type="nucleotide sequence ID" value="NZ_JALGBI010000001.1"/>
</dbReference>
<dbReference type="CDD" id="cd00342">
    <property type="entry name" value="gram_neg_porins"/>
    <property type="match status" value="1"/>
</dbReference>
<feature type="chain" id="PRO_5040858033" evidence="11">
    <location>
        <begin position="20"/>
        <end position="394"/>
    </location>
</feature>
<evidence type="ECO:0000256" key="10">
    <source>
        <dbReference type="ARBA" id="ARBA00023237"/>
    </source>
</evidence>
<comment type="subunit">
    <text evidence="2">Homotrimer.</text>
</comment>
<keyword evidence="5" id="KW-0812">Transmembrane</keyword>
<evidence type="ECO:0000313" key="14">
    <source>
        <dbReference type="Proteomes" id="UP001139447"/>
    </source>
</evidence>
<evidence type="ECO:0000256" key="7">
    <source>
        <dbReference type="ARBA" id="ARBA00023065"/>
    </source>
</evidence>
<evidence type="ECO:0000256" key="2">
    <source>
        <dbReference type="ARBA" id="ARBA00011233"/>
    </source>
</evidence>
<dbReference type="PANTHER" id="PTHR34501:SF9">
    <property type="entry name" value="MAJOR OUTER MEMBRANE PROTEIN P.IA"/>
    <property type="match status" value="1"/>
</dbReference>
<sequence>MKKSLIALATLAAAGAAFAQSKNTPTGPSGFSVFGLIDVAVTTGSASGAGSARVTALTSSAGRPSRLGFRGLEDLGGGLYANFWLEAQLYPDNGTAGGVLSTNNQPSGAGAAGEGLNFSRRATVSLISDRWGELRLGRDVNPAAWNVADFDPFFNSGVGIMLGLPSPTTGLGAGARYGLLPAGTPYARASNMIHYLSPTVGGFFGQVTRILGENPKNGAANQDDGNGTALRVGYMGGPFRAALNWGTITAKGTPVATTPGAPSGDMRNWSLGAGWYVTKDIELMATVGRDKRGGAAPATGKNMNFAGNWRVGAGEVLFSVGEYRIDAGPGAQPRSTKVALGYVYNLSKRTALYTSAAKVRNSDGARTSIGGAVIGAGLASSTSTGIDLGIRHTF</sequence>
<feature type="signal peptide" evidence="11">
    <location>
        <begin position="1"/>
        <end position="19"/>
    </location>
</feature>